<dbReference type="RefSeq" id="WP_202825332.1">
    <property type="nucleotide sequence ID" value="NZ_JAEUXJ010000003.1"/>
</dbReference>
<feature type="domain" description="SMP-30/Gluconolactonase/LRE-like region" evidence="2">
    <location>
        <begin position="21"/>
        <end position="256"/>
    </location>
</feature>
<reference evidence="3 4" key="1">
    <citation type="submission" date="2021-01" db="EMBL/GenBank/DDBJ databases">
        <title>Belnapia mucosa sp. nov. and Belnapia arida sp. nov., isolated from the Tabernas Desert (Almeria, Spain).</title>
        <authorList>
            <person name="Molina-Menor E."/>
            <person name="Vidal-Verdu A."/>
            <person name="Calonge A."/>
            <person name="Satari L."/>
            <person name="Pereto Magraner J."/>
            <person name="Porcar Miralles M."/>
        </authorList>
    </citation>
    <scope>NUCLEOTIDE SEQUENCE [LARGE SCALE GENOMIC DNA]</scope>
    <source>
        <strain evidence="3 4">T6</strain>
    </source>
</reference>
<evidence type="ECO:0000259" key="2">
    <source>
        <dbReference type="Pfam" id="PF08450"/>
    </source>
</evidence>
<comment type="similarity">
    <text evidence="1">Belongs to the SMP-30/CGR1 family.</text>
</comment>
<evidence type="ECO:0000313" key="4">
    <source>
        <dbReference type="Proteomes" id="UP000606490"/>
    </source>
</evidence>
<dbReference type="PANTHER" id="PTHR10907">
    <property type="entry name" value="REGUCALCIN"/>
    <property type="match status" value="1"/>
</dbReference>
<accession>A0ABS1V1P9</accession>
<dbReference type="InterPro" id="IPR011042">
    <property type="entry name" value="6-blade_b-propeller_TolB-like"/>
</dbReference>
<protein>
    <submittedName>
        <fullName evidence="3">SMP-30/gluconolactonase/LRE family protein</fullName>
    </submittedName>
</protein>
<dbReference type="Proteomes" id="UP000606490">
    <property type="component" value="Unassembled WGS sequence"/>
</dbReference>
<dbReference type="PRINTS" id="PR01790">
    <property type="entry name" value="SMP30FAMILY"/>
</dbReference>
<sequence length="289" mass="30999">MTTTDPILAEASPVWVAGARLGEGALWDDRAGRLWWVDIQGRRLHRMDEAGGDRRSWDLPQEPGCAALAKDPAALLLGLRSGVFRFAPETGRLDFLAAPEGHRASHRLNDGKIDRSGRFWFGTMHAEELPSEGALYRLEGPGRVLHFDGPYTVPNGPAFSPDGRILYCADSPTGIVHAFEGSARREFLRFREADGHPDGMTVDAEGCLWVCHWGGSRVSRFRTDGQLLGRIELPVENVTSCAFGGADLRTLFITTAGGSGVPGPGLAGSVFAARTAVHGLAAGRAMLAG</sequence>
<evidence type="ECO:0000256" key="1">
    <source>
        <dbReference type="ARBA" id="ARBA00008853"/>
    </source>
</evidence>
<organism evidence="3 4">
    <name type="scientific">Belnapia mucosa</name>
    <dbReference type="NCBI Taxonomy" id="2804532"/>
    <lineage>
        <taxon>Bacteria</taxon>
        <taxon>Pseudomonadati</taxon>
        <taxon>Pseudomonadota</taxon>
        <taxon>Alphaproteobacteria</taxon>
        <taxon>Acetobacterales</taxon>
        <taxon>Roseomonadaceae</taxon>
        <taxon>Belnapia</taxon>
    </lineage>
</organism>
<keyword evidence="4" id="KW-1185">Reference proteome</keyword>
<dbReference type="InterPro" id="IPR005511">
    <property type="entry name" value="SMP-30"/>
</dbReference>
<dbReference type="SUPFAM" id="SSF63829">
    <property type="entry name" value="Calcium-dependent phosphotriesterase"/>
    <property type="match status" value="1"/>
</dbReference>
<comment type="caution">
    <text evidence="3">The sequence shown here is derived from an EMBL/GenBank/DDBJ whole genome shotgun (WGS) entry which is preliminary data.</text>
</comment>
<gene>
    <name evidence="3" type="ORF">JMJ55_09720</name>
</gene>
<name>A0ABS1V1P9_9PROT</name>
<dbReference type="EMBL" id="JAEUXJ010000003">
    <property type="protein sequence ID" value="MBL6455600.1"/>
    <property type="molecule type" value="Genomic_DNA"/>
</dbReference>
<dbReference type="InterPro" id="IPR013658">
    <property type="entry name" value="SGL"/>
</dbReference>
<proteinExistence type="inferred from homology"/>
<dbReference type="Gene3D" id="2.120.10.30">
    <property type="entry name" value="TolB, C-terminal domain"/>
    <property type="match status" value="1"/>
</dbReference>
<dbReference type="Pfam" id="PF08450">
    <property type="entry name" value="SGL"/>
    <property type="match status" value="1"/>
</dbReference>
<dbReference type="PANTHER" id="PTHR10907:SF47">
    <property type="entry name" value="REGUCALCIN"/>
    <property type="match status" value="1"/>
</dbReference>
<evidence type="ECO:0000313" key="3">
    <source>
        <dbReference type="EMBL" id="MBL6455600.1"/>
    </source>
</evidence>